<organism evidence="1">
    <name type="scientific">marine sediment metagenome</name>
    <dbReference type="NCBI Taxonomy" id="412755"/>
    <lineage>
        <taxon>unclassified sequences</taxon>
        <taxon>metagenomes</taxon>
        <taxon>ecological metagenomes</taxon>
    </lineage>
</organism>
<evidence type="ECO:0000313" key="1">
    <source>
        <dbReference type="EMBL" id="GAH83739.1"/>
    </source>
</evidence>
<feature type="non-terminal residue" evidence="1">
    <location>
        <position position="64"/>
    </location>
</feature>
<accession>X1K0B5</accession>
<name>X1K0B5_9ZZZZ</name>
<dbReference type="EMBL" id="BARU01039676">
    <property type="protein sequence ID" value="GAH83739.1"/>
    <property type="molecule type" value="Genomic_DNA"/>
</dbReference>
<dbReference type="AlphaFoldDB" id="X1K0B5"/>
<reference evidence="1" key="1">
    <citation type="journal article" date="2014" name="Front. Microbiol.">
        <title>High frequency of phylogenetically diverse reductive dehalogenase-homologous genes in deep subseafloor sedimentary metagenomes.</title>
        <authorList>
            <person name="Kawai M."/>
            <person name="Futagami T."/>
            <person name="Toyoda A."/>
            <person name="Takaki Y."/>
            <person name="Nishi S."/>
            <person name="Hori S."/>
            <person name="Arai W."/>
            <person name="Tsubouchi T."/>
            <person name="Morono Y."/>
            <person name="Uchiyama I."/>
            <person name="Ito T."/>
            <person name="Fujiyama A."/>
            <person name="Inagaki F."/>
            <person name="Takami H."/>
        </authorList>
    </citation>
    <scope>NUCLEOTIDE SEQUENCE</scope>
    <source>
        <strain evidence="1">Expedition CK06-06</strain>
    </source>
</reference>
<proteinExistence type="predicted"/>
<sequence>MKTYIRNNEKYFNDIRKNLYKEKTSKARELYEINHQELDEINQLILKDLIVTAEHDFKESIKVT</sequence>
<comment type="caution">
    <text evidence="1">The sequence shown here is derived from an EMBL/GenBank/DDBJ whole genome shotgun (WGS) entry which is preliminary data.</text>
</comment>
<protein>
    <submittedName>
        <fullName evidence="1">Uncharacterized protein</fullName>
    </submittedName>
</protein>
<gene>
    <name evidence="1" type="ORF">S03H2_61463</name>
</gene>